<dbReference type="EMBL" id="NATQ01000008">
    <property type="protein sequence ID" value="OQX91195.1"/>
    <property type="molecule type" value="Genomic_DNA"/>
</dbReference>
<dbReference type="NCBIfam" id="TIGR04514">
    <property type="entry name" value="GWxTD_dom"/>
    <property type="match status" value="1"/>
</dbReference>
<sequence length="115" mass="13017">MKEAFYERLEYVNEKFSISNKEGWQTDMGRVYLKYGEPDEISSQPMGLSSMVGIDVSTFETEPTEAWEYHSGGEFHTGAIFIFVDYDNDGEYNFFGSTEPGYGRLLKIGGGESGY</sequence>
<dbReference type="InterPro" id="IPR030959">
    <property type="entry name" value="GWxTD_dom"/>
</dbReference>
<evidence type="ECO:0000313" key="2">
    <source>
        <dbReference type="EMBL" id="OQX91195.1"/>
    </source>
</evidence>
<feature type="domain" description="GWxTD" evidence="1">
    <location>
        <begin position="4"/>
        <end position="44"/>
    </location>
</feature>
<protein>
    <recommendedName>
        <fullName evidence="1">GWxTD domain-containing protein</fullName>
    </recommendedName>
</protein>
<dbReference type="Pfam" id="PF20094">
    <property type="entry name" value="GWxTD_dom"/>
    <property type="match status" value="1"/>
</dbReference>
<proteinExistence type="predicted"/>
<evidence type="ECO:0000313" key="3">
    <source>
        <dbReference type="Proteomes" id="UP000192611"/>
    </source>
</evidence>
<name>A0A1W9S3D8_9BACT</name>
<gene>
    <name evidence="2" type="ORF">B6D57_00725</name>
</gene>
<dbReference type="Proteomes" id="UP000192611">
    <property type="component" value="Unassembled WGS sequence"/>
</dbReference>
<organism evidence="2 3">
    <name type="scientific">Candidatus Coatesbacteria bacterium 4484_99</name>
    <dbReference type="NCBI Taxonomy" id="1970774"/>
    <lineage>
        <taxon>Bacteria</taxon>
        <taxon>Candidatus Coatesiibacteriota</taxon>
    </lineage>
</organism>
<comment type="caution">
    <text evidence="2">The sequence shown here is derived from an EMBL/GenBank/DDBJ whole genome shotgun (WGS) entry which is preliminary data.</text>
</comment>
<accession>A0A1W9S3D8</accession>
<dbReference type="AlphaFoldDB" id="A0A1W9S3D8"/>
<evidence type="ECO:0000259" key="1">
    <source>
        <dbReference type="Pfam" id="PF20094"/>
    </source>
</evidence>
<reference evidence="3" key="1">
    <citation type="submission" date="2017-03" db="EMBL/GenBank/DDBJ databases">
        <title>Novel pathways for hydrocarbon cycling and metabolic interdependencies in hydrothermal sediment communities.</title>
        <authorList>
            <person name="Dombrowski N."/>
            <person name="Seitz K."/>
            <person name="Teske A."/>
            <person name="Baker B."/>
        </authorList>
    </citation>
    <scope>NUCLEOTIDE SEQUENCE [LARGE SCALE GENOMIC DNA]</scope>
</reference>